<dbReference type="SUPFAM" id="SSF55729">
    <property type="entry name" value="Acyl-CoA N-acyltransferases (Nat)"/>
    <property type="match status" value="1"/>
</dbReference>
<dbReference type="EMBL" id="CP097478">
    <property type="protein sequence ID" value="USS93647.1"/>
    <property type="molecule type" value="Genomic_DNA"/>
</dbReference>
<reference evidence="4" key="1">
    <citation type="submission" date="2022-05" db="EMBL/GenBank/DDBJ databases">
        <authorList>
            <person name="Oliphant S.A."/>
            <person name="Watson-Haigh N.S."/>
            <person name="Sumby K.M."/>
            <person name="Gardner J.M."/>
            <person name="Jiranek V."/>
        </authorList>
    </citation>
    <scope>NUCLEOTIDE SEQUENCE</scope>
    <source>
        <strain evidence="4">Ru20-1</strain>
    </source>
</reference>
<name>A0ABY5C5I3_9LACO</name>
<dbReference type="PANTHER" id="PTHR43877:SF2">
    <property type="entry name" value="AMINOALKYLPHOSPHONATE N-ACETYLTRANSFERASE-RELATED"/>
    <property type="match status" value="1"/>
</dbReference>
<evidence type="ECO:0000256" key="2">
    <source>
        <dbReference type="ARBA" id="ARBA00023315"/>
    </source>
</evidence>
<organism evidence="4 5">
    <name type="scientific">Fructilactobacillus ixorae</name>
    <dbReference type="NCBI Taxonomy" id="1750535"/>
    <lineage>
        <taxon>Bacteria</taxon>
        <taxon>Bacillati</taxon>
        <taxon>Bacillota</taxon>
        <taxon>Bacilli</taxon>
        <taxon>Lactobacillales</taxon>
        <taxon>Lactobacillaceae</taxon>
        <taxon>Fructilactobacillus</taxon>
    </lineage>
</organism>
<dbReference type="InterPro" id="IPR016181">
    <property type="entry name" value="Acyl_CoA_acyltransferase"/>
</dbReference>
<dbReference type="InterPro" id="IPR050832">
    <property type="entry name" value="Bact_Acetyltransf"/>
</dbReference>
<feature type="domain" description="N-acetyltransferase" evidence="3">
    <location>
        <begin position="7"/>
        <end position="120"/>
    </location>
</feature>
<gene>
    <name evidence="4" type="ORF">M8332_02000</name>
</gene>
<dbReference type="RefSeq" id="WP_252780514.1">
    <property type="nucleotide sequence ID" value="NZ_CP097478.1"/>
</dbReference>
<keyword evidence="1" id="KW-0808">Transferase</keyword>
<dbReference type="PROSITE" id="PS51186">
    <property type="entry name" value="GNAT"/>
    <property type="match status" value="1"/>
</dbReference>
<keyword evidence="5" id="KW-1185">Reference proteome</keyword>
<dbReference type="Pfam" id="PF00583">
    <property type="entry name" value="Acetyltransf_1"/>
    <property type="match status" value="1"/>
</dbReference>
<evidence type="ECO:0000313" key="5">
    <source>
        <dbReference type="Proteomes" id="UP001057532"/>
    </source>
</evidence>
<dbReference type="PANTHER" id="PTHR43877">
    <property type="entry name" value="AMINOALKYLPHOSPHONATE N-ACETYLTRANSFERASE-RELATED-RELATED"/>
    <property type="match status" value="1"/>
</dbReference>
<keyword evidence="2" id="KW-0012">Acyltransferase</keyword>
<sequence length="120" mass="12611">MTEAFEVRLRAAVATDAAALLQLGAQLQTESAFVVIDAHNHPPTVAEEAEAITQLNSSGTNLIVVATVAEQLVGLVTITETDPKRGELGIVVLSAYQGLGLGTALLDVAVEWSFFCCMLN</sequence>
<dbReference type="CDD" id="cd04301">
    <property type="entry name" value="NAT_SF"/>
    <property type="match status" value="1"/>
</dbReference>
<evidence type="ECO:0000313" key="4">
    <source>
        <dbReference type="EMBL" id="USS93647.1"/>
    </source>
</evidence>
<dbReference type="InterPro" id="IPR000182">
    <property type="entry name" value="GNAT_dom"/>
</dbReference>
<proteinExistence type="predicted"/>
<evidence type="ECO:0000259" key="3">
    <source>
        <dbReference type="PROSITE" id="PS51186"/>
    </source>
</evidence>
<accession>A0ABY5C5I3</accession>
<dbReference type="Gene3D" id="3.40.630.30">
    <property type="match status" value="1"/>
</dbReference>
<evidence type="ECO:0000256" key="1">
    <source>
        <dbReference type="ARBA" id="ARBA00022679"/>
    </source>
</evidence>
<protein>
    <submittedName>
        <fullName evidence="4">GNAT family N-acetyltransferase</fullName>
    </submittedName>
</protein>
<dbReference type="Proteomes" id="UP001057532">
    <property type="component" value="Chromosome"/>
</dbReference>